<gene>
    <name evidence="1" type="ORF">ITP53_28565</name>
</gene>
<keyword evidence="2" id="KW-1185">Reference proteome</keyword>
<dbReference type="AlphaFoldDB" id="A0A931EZ97"/>
<proteinExistence type="predicted"/>
<comment type="caution">
    <text evidence="1">The sequence shown here is derived from an EMBL/GenBank/DDBJ whole genome shotgun (WGS) entry which is preliminary data.</text>
</comment>
<evidence type="ECO:0000313" key="2">
    <source>
        <dbReference type="Proteomes" id="UP000605361"/>
    </source>
</evidence>
<dbReference type="Proteomes" id="UP000605361">
    <property type="component" value="Unassembled WGS sequence"/>
</dbReference>
<reference evidence="1" key="1">
    <citation type="submission" date="2020-11" db="EMBL/GenBank/DDBJ databases">
        <title>Whole-genome analyses of Nonomuraea sp. K274.</title>
        <authorList>
            <person name="Veyisoglu A."/>
        </authorList>
    </citation>
    <scope>NUCLEOTIDE SEQUENCE</scope>
    <source>
        <strain evidence="1">K274</strain>
    </source>
</reference>
<protein>
    <submittedName>
        <fullName evidence="1">Uncharacterized protein</fullName>
    </submittedName>
</protein>
<evidence type="ECO:0000313" key="1">
    <source>
        <dbReference type="EMBL" id="MBF8189619.1"/>
    </source>
</evidence>
<organism evidence="1 2">
    <name type="scientific">Nonomuraea cypriaca</name>
    <dbReference type="NCBI Taxonomy" id="1187855"/>
    <lineage>
        <taxon>Bacteria</taxon>
        <taxon>Bacillati</taxon>
        <taxon>Actinomycetota</taxon>
        <taxon>Actinomycetes</taxon>
        <taxon>Streptosporangiales</taxon>
        <taxon>Streptosporangiaceae</taxon>
        <taxon>Nonomuraea</taxon>
    </lineage>
</organism>
<sequence length="50" mass="5749">MTPDQGQQLLVLTPADAETRERLDLPRAWWGVKVSDGPVWDLQAELNRFK</sequence>
<dbReference type="EMBL" id="JADOGI010000096">
    <property type="protein sequence ID" value="MBF8189619.1"/>
    <property type="molecule type" value="Genomic_DNA"/>
</dbReference>
<accession>A0A931EZ97</accession>
<name>A0A931EZ97_9ACTN</name>
<dbReference type="RefSeq" id="WP_195898558.1">
    <property type="nucleotide sequence ID" value="NZ_JADOGI010000096.1"/>
</dbReference>